<organism evidence="2 3">
    <name type="scientific">Nannocystis exedens</name>
    <dbReference type="NCBI Taxonomy" id="54"/>
    <lineage>
        <taxon>Bacteria</taxon>
        <taxon>Pseudomonadati</taxon>
        <taxon>Myxococcota</taxon>
        <taxon>Polyangia</taxon>
        <taxon>Nannocystales</taxon>
        <taxon>Nannocystaceae</taxon>
        <taxon>Nannocystis</taxon>
    </lineage>
</organism>
<accession>A0A1I2F8L9</accession>
<keyword evidence="1" id="KW-0812">Transmembrane</keyword>
<dbReference type="EMBL" id="FOMX01000025">
    <property type="protein sequence ID" value="SFF00936.1"/>
    <property type="molecule type" value="Genomic_DNA"/>
</dbReference>
<proteinExistence type="predicted"/>
<name>A0A1I2F8L9_9BACT</name>
<evidence type="ECO:0000313" key="2">
    <source>
        <dbReference type="EMBL" id="SFF00936.1"/>
    </source>
</evidence>
<reference evidence="3" key="1">
    <citation type="submission" date="2016-10" db="EMBL/GenBank/DDBJ databases">
        <authorList>
            <person name="Varghese N."/>
            <person name="Submissions S."/>
        </authorList>
    </citation>
    <scope>NUCLEOTIDE SEQUENCE [LARGE SCALE GENOMIC DNA]</scope>
    <source>
        <strain evidence="3">ATCC 25963</strain>
    </source>
</reference>
<keyword evidence="3" id="KW-1185">Reference proteome</keyword>
<gene>
    <name evidence="2" type="ORF">SAMN02745121_06487</name>
</gene>
<sequence>MLLALLIGCGTAGATYAYSKQRQATTGAAAGAAALTGVSSAAVAYAALVFWPLVLLGGVGYLWMRGSGPKALGPGRS</sequence>
<dbReference type="Proteomes" id="UP000199400">
    <property type="component" value="Unassembled WGS sequence"/>
</dbReference>
<evidence type="ECO:0000313" key="3">
    <source>
        <dbReference type="Proteomes" id="UP000199400"/>
    </source>
</evidence>
<evidence type="ECO:0000256" key="1">
    <source>
        <dbReference type="SAM" id="Phobius"/>
    </source>
</evidence>
<feature type="transmembrane region" description="Helical" evidence="1">
    <location>
        <begin position="41"/>
        <end position="63"/>
    </location>
</feature>
<protein>
    <submittedName>
        <fullName evidence="2">Uncharacterized protein</fullName>
    </submittedName>
</protein>
<keyword evidence="1" id="KW-0472">Membrane</keyword>
<dbReference type="AlphaFoldDB" id="A0A1I2F8L9"/>
<keyword evidence="1" id="KW-1133">Transmembrane helix</keyword>
<dbReference type="RefSeq" id="WP_096330942.1">
    <property type="nucleotide sequence ID" value="NZ_FOMX01000025.1"/>
</dbReference>